<keyword evidence="1" id="KW-1133">Transmembrane helix</keyword>
<dbReference type="Proteomes" id="UP000198781">
    <property type="component" value="Unassembled WGS sequence"/>
</dbReference>
<dbReference type="EMBL" id="FMZC01000001">
    <property type="protein sequence ID" value="SDC12524.1"/>
    <property type="molecule type" value="Genomic_DNA"/>
</dbReference>
<keyword evidence="3" id="KW-1185">Reference proteome</keyword>
<proteinExistence type="predicted"/>
<dbReference type="STRING" id="187868.SAMN05192589_101294"/>
<organism evidence="2 3">
    <name type="scientific">Paracidovorax valerianellae</name>
    <dbReference type="NCBI Taxonomy" id="187868"/>
    <lineage>
        <taxon>Bacteria</taxon>
        <taxon>Pseudomonadati</taxon>
        <taxon>Pseudomonadota</taxon>
        <taxon>Betaproteobacteria</taxon>
        <taxon>Burkholderiales</taxon>
        <taxon>Comamonadaceae</taxon>
        <taxon>Paracidovorax</taxon>
    </lineage>
</organism>
<evidence type="ECO:0000313" key="2">
    <source>
        <dbReference type="EMBL" id="SDC12524.1"/>
    </source>
</evidence>
<reference evidence="2 3" key="1">
    <citation type="submission" date="2016-10" db="EMBL/GenBank/DDBJ databases">
        <authorList>
            <person name="de Groot N.N."/>
        </authorList>
    </citation>
    <scope>NUCLEOTIDE SEQUENCE [LARGE SCALE GENOMIC DNA]</scope>
    <source>
        <strain evidence="2 3">DSM 16619</strain>
    </source>
</reference>
<keyword evidence="1" id="KW-0812">Transmembrane</keyword>
<dbReference type="AlphaFoldDB" id="A0A1G6J131"/>
<sequence length="82" mass="9315">MTGFRPIHMPRNTWAGVVLAALSTLCGFALVWYMWAVAVLAFLGLLIVAVVHTFDYDREYYVKADEVRRIEDERTQLLVGPA</sequence>
<protein>
    <submittedName>
        <fullName evidence="2">Cytochrome o ubiquinol oxidase subunit 1</fullName>
    </submittedName>
</protein>
<feature type="transmembrane region" description="Helical" evidence="1">
    <location>
        <begin position="12"/>
        <end position="30"/>
    </location>
</feature>
<name>A0A1G6J131_9BURK</name>
<gene>
    <name evidence="2" type="ORF">SAMN05192589_101294</name>
</gene>
<evidence type="ECO:0000256" key="1">
    <source>
        <dbReference type="SAM" id="Phobius"/>
    </source>
</evidence>
<evidence type="ECO:0000313" key="3">
    <source>
        <dbReference type="Proteomes" id="UP000198781"/>
    </source>
</evidence>
<accession>A0A1G6J131</accession>
<keyword evidence="1" id="KW-0472">Membrane</keyword>
<feature type="transmembrane region" description="Helical" evidence="1">
    <location>
        <begin position="36"/>
        <end position="54"/>
    </location>
</feature>